<feature type="site" description="Transition state stabilizer" evidence="10">
    <location>
        <position position="134"/>
    </location>
</feature>
<comment type="catalytic activity">
    <reaction evidence="8 11">
        <text>lipid IVA (E. coli) + CMP-3-deoxy-beta-D-manno-octulosonate = alpha-Kdo-(2-&gt;6)-lipid IVA (E. coli) + CMP + H(+)</text>
        <dbReference type="Rhea" id="RHEA:28066"/>
        <dbReference type="ChEBI" id="CHEBI:15378"/>
        <dbReference type="ChEBI" id="CHEBI:58603"/>
        <dbReference type="ChEBI" id="CHEBI:60364"/>
        <dbReference type="ChEBI" id="CHEBI:60377"/>
        <dbReference type="ChEBI" id="CHEBI:85987"/>
        <dbReference type="EC" id="2.4.99.12"/>
    </reaction>
</comment>
<comment type="pathway">
    <text evidence="2 11">Bacterial outer membrane biogenesis; LPS core biosynthesis.</text>
</comment>
<dbReference type="InterPro" id="IPR038107">
    <property type="entry name" value="Glycos_transf_N_sf"/>
</dbReference>
<name>A0A4U0PKJ2_9NEIS</name>
<gene>
    <name evidence="14" type="ORF">FAZ21_15515</name>
</gene>
<evidence type="ECO:0000313" key="15">
    <source>
        <dbReference type="Proteomes" id="UP000310016"/>
    </source>
</evidence>
<accession>A0A4U0PKJ2</accession>
<dbReference type="InterPro" id="IPR007507">
    <property type="entry name" value="Glycos_transf_N"/>
</dbReference>
<evidence type="ECO:0000256" key="8">
    <source>
        <dbReference type="ARBA" id="ARBA00049183"/>
    </source>
</evidence>
<evidence type="ECO:0000313" key="14">
    <source>
        <dbReference type="EMBL" id="TJZ68613.1"/>
    </source>
</evidence>
<keyword evidence="11" id="KW-0812">Transmembrane</keyword>
<dbReference type="Pfam" id="PF04413">
    <property type="entry name" value="Glycos_transf_N"/>
    <property type="match status" value="1"/>
</dbReference>
<keyword evidence="11" id="KW-0448">Lipopolysaccharide biosynthesis</keyword>
<feature type="transmembrane region" description="Helical" evidence="11">
    <location>
        <begin position="6"/>
        <end position="23"/>
    </location>
</feature>
<reference evidence="14 15" key="1">
    <citation type="submission" date="2019-04" db="EMBL/GenBank/DDBJ databases">
        <title>Chitiniphilus eburnea sp. nov., a novel chitinolytic bacterium isolated from aquaculture sludge.</title>
        <authorList>
            <person name="Sheng M."/>
        </authorList>
    </citation>
    <scope>NUCLEOTIDE SEQUENCE [LARGE SCALE GENOMIC DNA]</scope>
    <source>
        <strain evidence="14 15">HX-2-15</strain>
    </source>
</reference>
<sequence length="429" mass="47874">MIARWLYSLCLYLLTPVAMLYLLKRARRQPDYRQHWDERWARYDTPRPADGEAPIWLHAASVGETRAALPLVRALRERHPGRRFLITCITPTGRATARELLGDAVEIVYLPYDYPDAVARFLARYRPEFGLVLETEVWPNLIAACRRRHLPLFLVNARLSDKSFRGYSRLRPLMSPAFAGFAGILAQHQEDADRLTRLGARDVVVTGNLKFDNVPPADVVQRGYDWRRALGDRPVLLLASSRDGEEALWLEALARQTLPENLLLVIVPRHPQRFDQVATLLAERGLPTVRRSGWNGHTLDPATRVVLGDSMGEMAAWYALADVAVMGGSLLEFGCQNLIEACAVGTPVLVGPSTFNFAEVVRAALEVNAAWQGKDVDAVAARALRLLRDATRRGRMRAAGLAFAGIHRGATQRVLAVLESRLGTEQPGR</sequence>
<feature type="domain" description="3-deoxy-D-manno-octulosonic-acid transferase N-terminal" evidence="13">
    <location>
        <begin position="34"/>
        <end position="212"/>
    </location>
</feature>
<evidence type="ECO:0000259" key="12">
    <source>
        <dbReference type="Pfam" id="PF00534"/>
    </source>
</evidence>
<feature type="active site" description="Proton acceptor" evidence="9">
    <location>
        <position position="64"/>
    </location>
</feature>
<keyword evidence="11" id="KW-1133">Transmembrane helix</keyword>
<evidence type="ECO:0000259" key="13">
    <source>
        <dbReference type="Pfam" id="PF04413"/>
    </source>
</evidence>
<dbReference type="EC" id="2.4.99.12" evidence="3 11"/>
<dbReference type="PANTHER" id="PTHR42755">
    <property type="entry name" value="3-DEOXY-MANNO-OCTULOSONATE CYTIDYLYLTRANSFERASE"/>
    <property type="match status" value="1"/>
</dbReference>
<keyword evidence="11" id="KW-1003">Cell membrane</keyword>
<keyword evidence="11" id="KW-0472">Membrane</keyword>
<evidence type="ECO:0000256" key="10">
    <source>
        <dbReference type="PIRSR" id="PIRSR639901-2"/>
    </source>
</evidence>
<dbReference type="InterPro" id="IPR001296">
    <property type="entry name" value="Glyco_trans_1"/>
</dbReference>
<dbReference type="UniPathway" id="UPA00958"/>
<dbReference type="Gene3D" id="3.40.50.2000">
    <property type="entry name" value="Glycogen Phosphorylase B"/>
    <property type="match status" value="1"/>
</dbReference>
<comment type="similarity">
    <text evidence="11">Belongs to the glycosyltransferase group 1 family.</text>
</comment>
<comment type="subcellular location">
    <subcellularLocation>
        <location evidence="1">Cell envelope</location>
    </subcellularLocation>
    <subcellularLocation>
        <location evidence="11">Cell membrane</location>
    </subcellularLocation>
</comment>
<comment type="caution">
    <text evidence="14">The sequence shown here is derived from an EMBL/GenBank/DDBJ whole genome shotgun (WGS) entry which is preliminary data.</text>
</comment>
<organism evidence="14 15">
    <name type="scientific">Chitiniphilus eburneus</name>
    <dbReference type="NCBI Taxonomy" id="2571148"/>
    <lineage>
        <taxon>Bacteria</taxon>
        <taxon>Pseudomonadati</taxon>
        <taxon>Pseudomonadota</taxon>
        <taxon>Betaproteobacteria</taxon>
        <taxon>Neisseriales</taxon>
        <taxon>Chitinibacteraceae</taxon>
        <taxon>Chitiniphilus</taxon>
    </lineage>
</organism>
<dbReference type="Pfam" id="PF00534">
    <property type="entry name" value="Glycos_transf_1"/>
    <property type="match status" value="1"/>
</dbReference>
<dbReference type="SUPFAM" id="SSF53756">
    <property type="entry name" value="UDP-Glycosyltransferase/glycogen phosphorylase"/>
    <property type="match status" value="1"/>
</dbReference>
<evidence type="ECO:0000256" key="3">
    <source>
        <dbReference type="ARBA" id="ARBA00012621"/>
    </source>
</evidence>
<dbReference type="GO" id="GO:0009244">
    <property type="term" value="P:lipopolysaccharide core region biosynthetic process"/>
    <property type="evidence" value="ECO:0007669"/>
    <property type="project" value="UniProtKB-UniRule"/>
</dbReference>
<evidence type="ECO:0000256" key="9">
    <source>
        <dbReference type="PIRSR" id="PIRSR639901-1"/>
    </source>
</evidence>
<proteinExistence type="inferred from homology"/>
<evidence type="ECO:0000256" key="11">
    <source>
        <dbReference type="RuleBase" id="RU365103"/>
    </source>
</evidence>
<protein>
    <recommendedName>
        <fullName evidence="4 11">3-deoxy-D-manno-octulosonic acid transferase</fullName>
        <shortName evidence="11">Kdo transferase</shortName>
        <ecNumber evidence="3 11">2.4.99.12</ecNumber>
    </recommendedName>
    <alternativeName>
        <fullName evidence="7 11">Lipid IV(A) 3-deoxy-D-manno-octulosonic acid transferase</fullName>
    </alternativeName>
</protein>
<evidence type="ECO:0000256" key="2">
    <source>
        <dbReference type="ARBA" id="ARBA00004713"/>
    </source>
</evidence>
<feature type="site" description="Transition state stabilizer" evidence="10">
    <location>
        <position position="210"/>
    </location>
</feature>
<keyword evidence="5" id="KW-0997">Cell inner membrane</keyword>
<dbReference type="RefSeq" id="WP_136774356.1">
    <property type="nucleotide sequence ID" value="NZ_CP156074.1"/>
</dbReference>
<dbReference type="GO" id="GO:0030313">
    <property type="term" value="C:cell envelope"/>
    <property type="evidence" value="ECO:0007669"/>
    <property type="project" value="UniProtKB-SubCell"/>
</dbReference>
<dbReference type="Proteomes" id="UP000310016">
    <property type="component" value="Unassembled WGS sequence"/>
</dbReference>
<evidence type="ECO:0000256" key="7">
    <source>
        <dbReference type="ARBA" id="ARBA00031445"/>
    </source>
</evidence>
<dbReference type="GO" id="GO:0043842">
    <property type="term" value="F:Kdo transferase activity"/>
    <property type="evidence" value="ECO:0007669"/>
    <property type="project" value="UniProtKB-EC"/>
</dbReference>
<dbReference type="NCBIfam" id="NF004386">
    <property type="entry name" value="PRK05749.1-2"/>
    <property type="match status" value="1"/>
</dbReference>
<keyword evidence="6 11" id="KW-0808">Transferase</keyword>
<evidence type="ECO:0000256" key="5">
    <source>
        <dbReference type="ARBA" id="ARBA00022519"/>
    </source>
</evidence>
<evidence type="ECO:0000256" key="6">
    <source>
        <dbReference type="ARBA" id="ARBA00022679"/>
    </source>
</evidence>
<dbReference type="AlphaFoldDB" id="A0A4U0PKJ2"/>
<evidence type="ECO:0000256" key="4">
    <source>
        <dbReference type="ARBA" id="ARBA00019077"/>
    </source>
</evidence>
<dbReference type="GO" id="GO:0009245">
    <property type="term" value="P:lipid A biosynthetic process"/>
    <property type="evidence" value="ECO:0007669"/>
    <property type="project" value="TreeGrafter"/>
</dbReference>
<dbReference type="EMBL" id="SUMF01000023">
    <property type="protein sequence ID" value="TJZ68613.1"/>
    <property type="molecule type" value="Genomic_DNA"/>
</dbReference>
<evidence type="ECO:0000256" key="1">
    <source>
        <dbReference type="ARBA" id="ARBA00004196"/>
    </source>
</evidence>
<dbReference type="OrthoDB" id="9789797at2"/>
<dbReference type="InterPro" id="IPR039901">
    <property type="entry name" value="Kdotransferase"/>
</dbReference>
<comment type="function">
    <text evidence="11">Involved in lipopolysaccharide (LPS) biosynthesis. Catalyzes the transfer of 3-deoxy-D-manno-octulosonate (Kdo) residue(s) from CMP-Kdo to lipid IV(A), the tetraacyldisaccharide-1,4'-bisphosphate precursor of lipid A.</text>
</comment>
<dbReference type="Gene3D" id="3.40.50.11720">
    <property type="entry name" value="3-Deoxy-D-manno-octulosonic-acid transferase, N-terminal domain"/>
    <property type="match status" value="1"/>
</dbReference>
<dbReference type="FunFam" id="3.40.50.11720:FF:000001">
    <property type="entry name" value="3-deoxy-D-manno-octulosonic acid transferase"/>
    <property type="match status" value="1"/>
</dbReference>
<keyword evidence="15" id="KW-1185">Reference proteome</keyword>
<dbReference type="PANTHER" id="PTHR42755:SF1">
    <property type="entry name" value="3-DEOXY-D-MANNO-OCTULOSONIC ACID TRANSFERASE, MITOCHONDRIAL-RELATED"/>
    <property type="match status" value="1"/>
</dbReference>
<dbReference type="GO" id="GO:0005886">
    <property type="term" value="C:plasma membrane"/>
    <property type="evidence" value="ECO:0007669"/>
    <property type="project" value="UniProtKB-SubCell"/>
</dbReference>
<feature type="domain" description="Glycosyl transferase family 1" evidence="12">
    <location>
        <begin position="303"/>
        <end position="400"/>
    </location>
</feature>